<comment type="caution">
    <text evidence="3">The sequence shown here is derived from an EMBL/GenBank/DDBJ whole genome shotgun (WGS) entry which is preliminary data.</text>
</comment>
<comment type="similarity">
    <text evidence="1">Belongs to the UPF0213 family.</text>
</comment>
<reference evidence="3" key="1">
    <citation type="journal article" date="2020" name="mSystems">
        <title>Genome- and Community-Level Interaction Insights into Carbon Utilization and Element Cycling Functions of Hydrothermarchaeota in Hydrothermal Sediment.</title>
        <authorList>
            <person name="Zhou Z."/>
            <person name="Liu Y."/>
            <person name="Xu W."/>
            <person name="Pan J."/>
            <person name="Luo Z.H."/>
            <person name="Li M."/>
        </authorList>
    </citation>
    <scope>NUCLEOTIDE SEQUENCE [LARGE SCALE GENOMIC DNA]</scope>
    <source>
        <strain evidence="3">SpSt-500</strain>
    </source>
</reference>
<dbReference type="Pfam" id="PF01541">
    <property type="entry name" value="GIY-YIG"/>
    <property type="match status" value="1"/>
</dbReference>
<dbReference type="SUPFAM" id="SSF82771">
    <property type="entry name" value="GIY-YIG endonuclease"/>
    <property type="match status" value="1"/>
</dbReference>
<dbReference type="PROSITE" id="PS50164">
    <property type="entry name" value="GIY_YIG"/>
    <property type="match status" value="1"/>
</dbReference>
<proteinExistence type="inferred from homology"/>
<dbReference type="EMBL" id="DSVI01000008">
    <property type="protein sequence ID" value="HGT47914.1"/>
    <property type="molecule type" value="Genomic_DNA"/>
</dbReference>
<name>A0A832DFW2_9BACT</name>
<dbReference type="PANTHER" id="PTHR34477:SF1">
    <property type="entry name" value="UPF0213 PROTEIN YHBQ"/>
    <property type="match status" value="1"/>
</dbReference>
<dbReference type="Gene3D" id="3.40.1440.10">
    <property type="entry name" value="GIY-YIG endonuclease"/>
    <property type="match status" value="1"/>
</dbReference>
<protein>
    <submittedName>
        <fullName evidence="3">GIY-YIG nuclease family protein</fullName>
    </submittedName>
</protein>
<dbReference type="AlphaFoldDB" id="A0A832DFW2"/>
<evidence type="ECO:0000256" key="1">
    <source>
        <dbReference type="ARBA" id="ARBA00007435"/>
    </source>
</evidence>
<dbReference type="InterPro" id="IPR035901">
    <property type="entry name" value="GIY-YIG_endonuc_sf"/>
</dbReference>
<evidence type="ECO:0000259" key="2">
    <source>
        <dbReference type="PROSITE" id="PS50164"/>
    </source>
</evidence>
<dbReference type="InterPro" id="IPR000305">
    <property type="entry name" value="GIY-YIG_endonuc"/>
</dbReference>
<organism evidence="3">
    <name type="scientific">Ignavibacterium album</name>
    <dbReference type="NCBI Taxonomy" id="591197"/>
    <lineage>
        <taxon>Bacteria</taxon>
        <taxon>Pseudomonadati</taxon>
        <taxon>Ignavibacteriota</taxon>
        <taxon>Ignavibacteria</taxon>
        <taxon>Ignavibacteriales</taxon>
        <taxon>Ignavibacteriaceae</taxon>
        <taxon>Ignavibacterium</taxon>
    </lineage>
</organism>
<feature type="domain" description="GIY-YIG" evidence="2">
    <location>
        <begin position="1"/>
        <end position="79"/>
    </location>
</feature>
<gene>
    <name evidence="3" type="ORF">ENS56_07755</name>
</gene>
<dbReference type="CDD" id="cd10449">
    <property type="entry name" value="GIY-YIG_SLX1_like"/>
    <property type="match status" value="1"/>
</dbReference>
<accession>A0A832DFW2</accession>
<dbReference type="PANTHER" id="PTHR34477">
    <property type="entry name" value="UPF0213 PROTEIN YHBQ"/>
    <property type="match status" value="1"/>
</dbReference>
<sequence>MRYFVYILYSKEHNKTYVGYSNNLERRLKEHNSGKSEYTKKYLPWKIVYTEEYESEIDARHKEKYYKSAAGRRKIKKIIDDLSPGSSAG</sequence>
<dbReference type="InterPro" id="IPR050190">
    <property type="entry name" value="UPF0213_domain"/>
</dbReference>
<dbReference type="SMART" id="SM00465">
    <property type="entry name" value="GIYc"/>
    <property type="match status" value="1"/>
</dbReference>
<evidence type="ECO:0000313" key="3">
    <source>
        <dbReference type="EMBL" id="HGT47914.1"/>
    </source>
</evidence>